<keyword evidence="1" id="KW-0472">Membrane</keyword>
<reference evidence="3" key="1">
    <citation type="submission" date="2014-05" db="EMBL/GenBank/DDBJ databases">
        <authorList>
            <person name="Kube M."/>
        </authorList>
    </citation>
    <scope>NUCLEOTIDE SEQUENCE [LARGE SCALE GENOMIC DNA]</scope>
</reference>
<dbReference type="Proteomes" id="UP000032434">
    <property type="component" value="Chromosome 1"/>
</dbReference>
<sequence length="861" mass="97587">MINFMKKQYKKVLIGVFVVAILAFVAIGIPMSKVSYAYLETRTFSEEGFTESTGPLDSDKLVTQNASFALYFDENTSYFKLLDKSNGYVWLSNPDVEDNRLGTTNAAKNRQKSTLELNYFNQAGSVTSINNYLLSISHPAGVLNPAGERTFKFKYVENGFQVLYDIVNLEIDHLYFPKYIPAEVMESFDEATRNTLETFAYSGFSEEYNAYMIVDAQYTSNMTIGVKRRLYQVFYEQLGYTLERTREENASYGIFDEPSKIQFQIGVEVTLNDEGIQATIIKDSIKESGGKISEISLYPLFGTAHMVVDNNPSEGYLFIPDGSGAIIEFNNGKFAQNAYRKRLYGMDLALMPMQIAEQQQKINIPVFGMSKEDNGFAAIITEGDAMAYINADISNRIDSYNKIYASFQLRENEQVIMGSGFNTYGVSLWTKDIVETDFTVRYEFLRGANNNYVGMAQTYQNYLVENFNLEAKDTTDKVKVFTEFLGAFDKKDFFVGIPYTTLDSLTTFDQALSIVNELKDLGISDISVSYLGAANGGLSNQLFDRNDFVTVLGGKEGFSRLSQELTAQDIDLYQNMNFVTTSSYRGILDDSFYSTLRVRGSRSLYYGYHYPSRLPYTEFGEEKDLNQFLLNPLFYETLYGRVQGQIISEGLSLSYIGSSLVSNFDYHGTLYKQDALRIQQSLLEKVEQKVLLSNPLGFAFAYASLIDNLPTETTLYGLIDYQIPFIQLVLSGFVDYSADSMNLSSNRSPEFQFLKVIETGSNLKYTLSFDSSQKLLNTNHNQYMSTHYINWLDQISDQVTELNALKIAEGRLINHQRIANNVYRVQYSNGLDVVLNYNLFSVPYETNTVEGMSYYIIQGGS</sequence>
<dbReference type="OrthoDB" id="9793135at2"/>
<name>A0A061ABS0_9MOLU</name>
<dbReference type="EMBL" id="LK028559">
    <property type="protein sequence ID" value="CDR31258.1"/>
    <property type="molecule type" value="Genomic_DNA"/>
</dbReference>
<dbReference type="InterPro" id="IPR043751">
    <property type="entry name" value="DUF5696"/>
</dbReference>
<dbReference type="Pfam" id="PF18952">
    <property type="entry name" value="DUF5696"/>
    <property type="match status" value="1"/>
</dbReference>
<gene>
    <name evidence="2" type="ORF">Aocu_11850</name>
</gene>
<protein>
    <submittedName>
        <fullName evidence="2">Uncharacterized protein</fullName>
    </submittedName>
</protein>
<keyword evidence="3" id="KW-1185">Reference proteome</keyword>
<dbReference type="HOGENOM" id="CLU_014011_0_0_14"/>
<proteinExistence type="predicted"/>
<dbReference type="RefSeq" id="WP_045749695.1">
    <property type="nucleotide sequence ID" value="NZ_FUZK01000001.1"/>
</dbReference>
<dbReference type="InParanoid" id="A0A061ABS0"/>
<feature type="transmembrane region" description="Helical" evidence="1">
    <location>
        <begin position="12"/>
        <end position="31"/>
    </location>
</feature>
<evidence type="ECO:0000313" key="3">
    <source>
        <dbReference type="Proteomes" id="UP000032434"/>
    </source>
</evidence>
<keyword evidence="1" id="KW-0812">Transmembrane</keyword>
<dbReference type="STRING" id="35623.Aocu_11850"/>
<evidence type="ECO:0000313" key="2">
    <source>
        <dbReference type="EMBL" id="CDR31258.1"/>
    </source>
</evidence>
<dbReference type="AlphaFoldDB" id="A0A061ABS0"/>
<organism evidence="2 3">
    <name type="scientific">Acholeplasma oculi</name>
    <dbReference type="NCBI Taxonomy" id="35623"/>
    <lineage>
        <taxon>Bacteria</taxon>
        <taxon>Bacillati</taxon>
        <taxon>Mycoplasmatota</taxon>
        <taxon>Mollicutes</taxon>
        <taxon>Acholeplasmatales</taxon>
        <taxon>Acholeplasmataceae</taxon>
        <taxon>Acholeplasma</taxon>
    </lineage>
</organism>
<accession>A0A061ABS0</accession>
<dbReference type="PATRIC" id="fig|35623.3.peg.1185"/>
<evidence type="ECO:0000256" key="1">
    <source>
        <dbReference type="SAM" id="Phobius"/>
    </source>
</evidence>
<dbReference type="KEGG" id="aoc:Aocu_11850"/>
<keyword evidence="1" id="KW-1133">Transmembrane helix</keyword>